<dbReference type="GO" id="GO:0005737">
    <property type="term" value="C:cytoplasm"/>
    <property type="evidence" value="ECO:0007669"/>
    <property type="project" value="UniProtKB-SubCell"/>
</dbReference>
<evidence type="ECO:0000259" key="14">
    <source>
        <dbReference type="Pfam" id="PF08245"/>
    </source>
</evidence>
<keyword evidence="9 10" id="KW-0961">Cell wall biogenesis/degradation</keyword>
<dbReference type="InterPro" id="IPR035911">
    <property type="entry name" value="MurE/MurF_N"/>
</dbReference>
<dbReference type="Pfam" id="PF01225">
    <property type="entry name" value="Mur_ligase"/>
    <property type="match status" value="1"/>
</dbReference>
<dbReference type="SUPFAM" id="SSF53623">
    <property type="entry name" value="MurD-like peptide ligases, catalytic domain"/>
    <property type="match status" value="1"/>
</dbReference>
<dbReference type="Pfam" id="PF08245">
    <property type="entry name" value="Mur_ligase_M"/>
    <property type="match status" value="1"/>
</dbReference>
<dbReference type="Gene3D" id="3.90.190.20">
    <property type="entry name" value="Mur ligase, C-terminal domain"/>
    <property type="match status" value="1"/>
</dbReference>
<dbReference type="GO" id="GO:0071555">
    <property type="term" value="P:cell wall organization"/>
    <property type="evidence" value="ECO:0007669"/>
    <property type="project" value="UniProtKB-KW"/>
</dbReference>
<dbReference type="InterPro" id="IPR036565">
    <property type="entry name" value="Mur-like_cat_sf"/>
</dbReference>
<evidence type="ECO:0000256" key="7">
    <source>
        <dbReference type="ARBA" id="ARBA00022984"/>
    </source>
</evidence>
<evidence type="ECO:0000256" key="5">
    <source>
        <dbReference type="ARBA" id="ARBA00022840"/>
    </source>
</evidence>
<comment type="subcellular location">
    <subcellularLocation>
        <location evidence="10 11">Cytoplasm</location>
    </subcellularLocation>
</comment>
<dbReference type="Gene3D" id="3.40.1390.10">
    <property type="entry name" value="MurE/MurF, N-terminal domain"/>
    <property type="match status" value="1"/>
</dbReference>
<keyword evidence="8 10" id="KW-0131">Cell cycle</keyword>
<dbReference type="eggNOG" id="COG0770">
    <property type="taxonomic scope" value="Bacteria"/>
</dbReference>
<proteinExistence type="inferred from homology"/>
<evidence type="ECO:0000256" key="4">
    <source>
        <dbReference type="ARBA" id="ARBA00022741"/>
    </source>
</evidence>
<dbReference type="GO" id="GO:0005524">
    <property type="term" value="F:ATP binding"/>
    <property type="evidence" value="ECO:0007669"/>
    <property type="project" value="UniProtKB-UniRule"/>
</dbReference>
<keyword evidence="7 10" id="KW-0573">Peptidoglycan synthesis</keyword>
<evidence type="ECO:0000256" key="3">
    <source>
        <dbReference type="ARBA" id="ARBA00022618"/>
    </source>
</evidence>
<dbReference type="RefSeq" id="WP_038567733.1">
    <property type="nucleotide sequence ID" value="NZ_CP008889.1"/>
</dbReference>
<dbReference type="PANTHER" id="PTHR43024">
    <property type="entry name" value="UDP-N-ACETYLMURAMOYL-TRIPEPTIDE--D-ALANYL-D-ALANINE LIGASE"/>
    <property type="match status" value="1"/>
</dbReference>
<dbReference type="InterPro" id="IPR036615">
    <property type="entry name" value="Mur_ligase_C_dom_sf"/>
</dbReference>
<feature type="domain" description="Mur ligase N-terminal catalytic" evidence="12">
    <location>
        <begin position="29"/>
        <end position="96"/>
    </location>
</feature>
<keyword evidence="3 10" id="KW-0132">Cell division</keyword>
<dbReference type="PANTHER" id="PTHR43024:SF1">
    <property type="entry name" value="UDP-N-ACETYLMURAMOYL-TRIPEPTIDE--D-ALANYL-D-ALANINE LIGASE"/>
    <property type="match status" value="1"/>
</dbReference>
<accession>A0A075JF84</accession>
<keyword evidence="6 10" id="KW-0133">Cell shape</keyword>
<evidence type="ECO:0000256" key="10">
    <source>
        <dbReference type="HAMAP-Rule" id="MF_02019"/>
    </source>
</evidence>
<dbReference type="GO" id="GO:0008360">
    <property type="term" value="P:regulation of cell shape"/>
    <property type="evidence" value="ECO:0007669"/>
    <property type="project" value="UniProtKB-KW"/>
</dbReference>
<dbReference type="AlphaFoldDB" id="A0A075JF84"/>
<evidence type="ECO:0000256" key="1">
    <source>
        <dbReference type="ARBA" id="ARBA00022490"/>
    </source>
</evidence>
<protein>
    <recommendedName>
        <fullName evidence="10 11">UDP-N-acetylmuramoyl-tripeptide--D-alanyl-D-alanine ligase</fullName>
        <ecNumber evidence="10 11">6.3.2.10</ecNumber>
    </recommendedName>
    <alternativeName>
        <fullName evidence="10">D-alanyl-D-alanine-adding enzyme</fullName>
    </alternativeName>
</protein>
<keyword evidence="5 10" id="KW-0067">ATP-binding</keyword>
<comment type="similarity">
    <text evidence="10">Belongs to the MurCDEF family. MurF subfamily.</text>
</comment>
<dbReference type="InterPro" id="IPR051046">
    <property type="entry name" value="MurCDEF_CellWall_CoF430Synth"/>
</dbReference>
<feature type="binding site" evidence="10">
    <location>
        <begin position="108"/>
        <end position="114"/>
    </location>
    <ligand>
        <name>ATP</name>
        <dbReference type="ChEBI" id="CHEBI:30616"/>
    </ligand>
</feature>
<dbReference type="InterPro" id="IPR013221">
    <property type="entry name" value="Mur_ligase_cen"/>
</dbReference>
<keyword evidence="4 10" id="KW-0547">Nucleotide-binding</keyword>
<gene>
    <name evidence="10" type="primary">murF</name>
    <name evidence="15" type="ORF">HX89_05910</name>
</gene>
<dbReference type="GeneID" id="41840711"/>
<name>A0A075JF84_9MICO</name>
<dbReference type="Pfam" id="PF02875">
    <property type="entry name" value="Mur_ligase_C"/>
    <property type="match status" value="1"/>
</dbReference>
<keyword evidence="1 10" id="KW-0963">Cytoplasm</keyword>
<dbReference type="SUPFAM" id="SSF63418">
    <property type="entry name" value="MurE/MurF N-terminal domain"/>
    <property type="match status" value="1"/>
</dbReference>
<feature type="domain" description="Mur ligase C-terminal" evidence="13">
    <location>
        <begin position="317"/>
        <end position="443"/>
    </location>
</feature>
<dbReference type="Gene3D" id="3.40.1190.10">
    <property type="entry name" value="Mur-like, catalytic domain"/>
    <property type="match status" value="1"/>
</dbReference>
<evidence type="ECO:0000313" key="16">
    <source>
        <dbReference type="Proteomes" id="UP000027986"/>
    </source>
</evidence>
<comment type="pathway">
    <text evidence="10 11">Cell wall biogenesis; peptidoglycan biosynthesis.</text>
</comment>
<dbReference type="InterPro" id="IPR000713">
    <property type="entry name" value="Mur_ligase_N"/>
</dbReference>
<comment type="function">
    <text evidence="10 11">Involved in cell wall formation. Catalyzes the final step in the synthesis of UDP-N-acetylmuramoyl-pentapeptide, the precursor of murein.</text>
</comment>
<sequence length="470" mass="48103">MIELSLEEIATVTGGRLVGPDARITGPVVTDSRECAAGSLYVARVGEHADGHDFVPAALAVGAAGVLGERAVDGASCVVVDDVELAFAEVARAVVDRAPNLQIVGITGSSGKTSTKDLLGAVLARFAPTIAPYGSLNSEVGVPLTVCRIDEATRYLVAEMGASGVGHIAYLTKIAPPSIGIVLNVGQAHMGEFGSVEAIARTKGELVEALPQDGVAILNVDDSRVRAMASRTQAKVILVGLGEDADYRATDVSIDEAGRPSYHLTCPLGEADVRLALVGEHQVGNSLSVIAAATSLGLALGDVVEAVAGAGAASRWRMEVSEVGGGVTLVNDAYNANPDSMRAALRALAHMGTSRRSIAALGEMRELGEASHDEHTAVGQLAAELGIDRLVVVGAGAQAIAQGARTAGMTADAITTVDDIDAAHDVLVEQIAPGDVVLFKSSRDSGLRMLGDRLVEESGTPAFPVTEVTS</sequence>
<evidence type="ECO:0000256" key="2">
    <source>
        <dbReference type="ARBA" id="ARBA00022598"/>
    </source>
</evidence>
<dbReference type="HOGENOM" id="CLU_031507_0_0_11"/>
<dbReference type="KEGG" id="dni:HX89_05910"/>
<dbReference type="GO" id="GO:0051301">
    <property type="term" value="P:cell division"/>
    <property type="evidence" value="ECO:0007669"/>
    <property type="project" value="UniProtKB-KW"/>
</dbReference>
<reference evidence="15 16" key="1">
    <citation type="submission" date="2014-07" db="EMBL/GenBank/DDBJ databases">
        <title>Genome Sequencing of Dermacoccus nishinomiyaensis.</title>
        <authorList>
            <person name="Hong K.W."/>
            <person name="Chan K.G."/>
        </authorList>
    </citation>
    <scope>NUCLEOTIDE SEQUENCE [LARGE SCALE GENOMIC DNA]</scope>
    <source>
        <strain evidence="15 16">M25</strain>
    </source>
</reference>
<dbReference type="GO" id="GO:0008766">
    <property type="term" value="F:UDP-N-acetylmuramoylalanyl-D-glutamyl-2,6-diaminopimelate-D-alanyl-D-alanine ligase activity"/>
    <property type="evidence" value="ECO:0007669"/>
    <property type="project" value="RHEA"/>
</dbReference>
<dbReference type="EMBL" id="CP008889">
    <property type="protein sequence ID" value="AIF40549.1"/>
    <property type="molecule type" value="Genomic_DNA"/>
</dbReference>
<dbReference type="EC" id="6.3.2.10" evidence="10 11"/>
<dbReference type="InterPro" id="IPR005863">
    <property type="entry name" value="UDP-N-AcMur_synth"/>
</dbReference>
<dbReference type="UniPathway" id="UPA00219"/>
<dbReference type="SUPFAM" id="SSF53244">
    <property type="entry name" value="MurD-like peptide ligases, peptide-binding domain"/>
    <property type="match status" value="1"/>
</dbReference>
<feature type="domain" description="Mur ligase central" evidence="14">
    <location>
        <begin position="106"/>
        <end position="293"/>
    </location>
</feature>
<comment type="catalytic activity">
    <reaction evidence="10 11">
        <text>D-alanyl-D-alanine + UDP-N-acetyl-alpha-D-muramoyl-L-alanyl-gamma-D-glutamyl-meso-2,6-diaminopimelate + ATP = UDP-N-acetyl-alpha-D-muramoyl-L-alanyl-gamma-D-glutamyl-meso-2,6-diaminopimeloyl-D-alanyl-D-alanine + ADP + phosphate + H(+)</text>
        <dbReference type="Rhea" id="RHEA:28374"/>
        <dbReference type="ChEBI" id="CHEBI:15378"/>
        <dbReference type="ChEBI" id="CHEBI:30616"/>
        <dbReference type="ChEBI" id="CHEBI:43474"/>
        <dbReference type="ChEBI" id="CHEBI:57822"/>
        <dbReference type="ChEBI" id="CHEBI:61386"/>
        <dbReference type="ChEBI" id="CHEBI:83905"/>
        <dbReference type="ChEBI" id="CHEBI:456216"/>
        <dbReference type="EC" id="6.3.2.10"/>
    </reaction>
</comment>
<dbReference type="NCBIfam" id="TIGR01143">
    <property type="entry name" value="murF"/>
    <property type="match status" value="1"/>
</dbReference>
<evidence type="ECO:0000313" key="15">
    <source>
        <dbReference type="EMBL" id="AIF40549.1"/>
    </source>
</evidence>
<evidence type="ECO:0000256" key="8">
    <source>
        <dbReference type="ARBA" id="ARBA00023306"/>
    </source>
</evidence>
<evidence type="ECO:0000256" key="6">
    <source>
        <dbReference type="ARBA" id="ARBA00022960"/>
    </source>
</evidence>
<evidence type="ECO:0000256" key="11">
    <source>
        <dbReference type="RuleBase" id="RU004136"/>
    </source>
</evidence>
<keyword evidence="16" id="KW-1185">Reference proteome</keyword>
<dbReference type="GO" id="GO:0009252">
    <property type="term" value="P:peptidoglycan biosynthetic process"/>
    <property type="evidence" value="ECO:0007669"/>
    <property type="project" value="UniProtKB-UniRule"/>
</dbReference>
<dbReference type="InterPro" id="IPR004101">
    <property type="entry name" value="Mur_ligase_C"/>
</dbReference>
<keyword evidence="2 10" id="KW-0436">Ligase</keyword>
<evidence type="ECO:0000256" key="9">
    <source>
        <dbReference type="ARBA" id="ARBA00023316"/>
    </source>
</evidence>
<organism evidence="15 16">
    <name type="scientific">Dermacoccus nishinomiyaensis</name>
    <dbReference type="NCBI Taxonomy" id="1274"/>
    <lineage>
        <taxon>Bacteria</taxon>
        <taxon>Bacillati</taxon>
        <taxon>Actinomycetota</taxon>
        <taxon>Actinomycetes</taxon>
        <taxon>Micrococcales</taxon>
        <taxon>Dermacoccaceae</taxon>
        <taxon>Dermacoccus</taxon>
    </lineage>
</organism>
<evidence type="ECO:0000259" key="12">
    <source>
        <dbReference type="Pfam" id="PF01225"/>
    </source>
</evidence>
<dbReference type="Proteomes" id="UP000027986">
    <property type="component" value="Chromosome"/>
</dbReference>
<dbReference type="OrthoDB" id="9800958at2"/>
<evidence type="ECO:0000259" key="13">
    <source>
        <dbReference type="Pfam" id="PF02875"/>
    </source>
</evidence>
<dbReference type="GO" id="GO:0047480">
    <property type="term" value="F:UDP-N-acetylmuramoyl-tripeptide-D-alanyl-D-alanine ligase activity"/>
    <property type="evidence" value="ECO:0007669"/>
    <property type="project" value="UniProtKB-UniRule"/>
</dbReference>
<dbReference type="HAMAP" id="MF_02019">
    <property type="entry name" value="MurF"/>
    <property type="match status" value="1"/>
</dbReference>